<keyword evidence="10 15" id="KW-0067">ATP-binding</keyword>
<comment type="similarity">
    <text evidence="3 15 16">Belongs to the SecA family.</text>
</comment>
<dbReference type="GO" id="GO:0005524">
    <property type="term" value="F:ATP binding"/>
    <property type="evidence" value="ECO:0007669"/>
    <property type="project" value="UniProtKB-UniRule"/>
</dbReference>
<evidence type="ECO:0000256" key="4">
    <source>
        <dbReference type="ARBA" id="ARBA00022448"/>
    </source>
</evidence>
<keyword evidence="7" id="KW-0479">Metal-binding</keyword>
<dbReference type="PRINTS" id="PR00906">
    <property type="entry name" value="SECA"/>
</dbReference>
<feature type="binding site" evidence="15">
    <location>
        <position position="512"/>
    </location>
    <ligand>
        <name>ATP</name>
        <dbReference type="ChEBI" id="CHEBI:30616"/>
    </ligand>
</feature>
<dbReference type="GO" id="GO:0008564">
    <property type="term" value="F:protein-exporting ATPase activity"/>
    <property type="evidence" value="ECO:0007669"/>
    <property type="project" value="UniProtKB-EC"/>
</dbReference>
<dbReference type="GO" id="GO:0065002">
    <property type="term" value="P:intracellular protein transmembrane transport"/>
    <property type="evidence" value="ECO:0007669"/>
    <property type="project" value="UniProtKB-UniRule"/>
</dbReference>
<evidence type="ECO:0000256" key="10">
    <source>
        <dbReference type="ARBA" id="ARBA00022840"/>
    </source>
</evidence>
<comment type="function">
    <text evidence="15">Part of the Sec protein translocase complex. Interacts with the SecYEG preprotein conducting channel. Has a central role in coupling the hydrolysis of ATP to the transfer of proteins into and across the cell membrane, serving as an ATP-driven molecular motor driving the stepwise translocation of polypeptide chains across the membrane.</text>
</comment>
<evidence type="ECO:0000259" key="17">
    <source>
        <dbReference type="PROSITE" id="PS51192"/>
    </source>
</evidence>
<comment type="caution">
    <text evidence="20">The sequence shown here is derived from an EMBL/GenBank/DDBJ whole genome shotgun (WGS) entry which is preliminary data.</text>
</comment>
<evidence type="ECO:0000256" key="14">
    <source>
        <dbReference type="ARBA" id="ARBA00023136"/>
    </source>
</evidence>
<dbReference type="SMART" id="SM00958">
    <property type="entry name" value="SecA_PP_bind"/>
    <property type="match status" value="1"/>
</dbReference>
<keyword evidence="11 15" id="KW-0653">Protein transport</keyword>
<dbReference type="InterPro" id="IPR036670">
    <property type="entry name" value="SecA_X-link_sf"/>
</dbReference>
<keyword evidence="6 15" id="KW-0963">Cytoplasm</keyword>
<feature type="binding site" evidence="15">
    <location>
        <begin position="103"/>
        <end position="107"/>
    </location>
    <ligand>
        <name>ATP</name>
        <dbReference type="ChEBI" id="CHEBI:30616"/>
    </ligand>
</feature>
<keyword evidence="4 15" id="KW-0813">Transport</keyword>
<dbReference type="GO" id="GO:0017038">
    <property type="term" value="P:protein import"/>
    <property type="evidence" value="ECO:0007669"/>
    <property type="project" value="InterPro"/>
</dbReference>
<evidence type="ECO:0000256" key="11">
    <source>
        <dbReference type="ARBA" id="ARBA00022927"/>
    </source>
</evidence>
<evidence type="ECO:0000313" key="20">
    <source>
        <dbReference type="EMBL" id="KKQ36386.1"/>
    </source>
</evidence>
<dbReference type="SMART" id="SM00490">
    <property type="entry name" value="HELICc"/>
    <property type="match status" value="1"/>
</dbReference>
<feature type="binding site" evidence="15">
    <location>
        <position position="85"/>
    </location>
    <ligand>
        <name>ATP</name>
        <dbReference type="ChEBI" id="CHEBI:30616"/>
    </ligand>
</feature>
<dbReference type="InterPro" id="IPR027417">
    <property type="entry name" value="P-loop_NTPase"/>
</dbReference>
<comment type="catalytic activity">
    <reaction evidence="15">
        <text>ATP + H2O + cellular proteinSide 1 = ADP + phosphate + cellular proteinSide 2.</text>
        <dbReference type="EC" id="7.4.2.8"/>
    </reaction>
</comment>
<evidence type="ECO:0000256" key="2">
    <source>
        <dbReference type="ARBA" id="ARBA00004170"/>
    </source>
</evidence>
<dbReference type="InterPro" id="IPR020937">
    <property type="entry name" value="SecA_CS"/>
</dbReference>
<evidence type="ECO:0000256" key="8">
    <source>
        <dbReference type="ARBA" id="ARBA00022741"/>
    </source>
</evidence>
<evidence type="ECO:0000256" key="16">
    <source>
        <dbReference type="RuleBase" id="RU003874"/>
    </source>
</evidence>
<evidence type="ECO:0000256" key="15">
    <source>
        <dbReference type="HAMAP-Rule" id="MF_01382"/>
    </source>
</evidence>
<sequence>MLSFIRDFFDYNQKELNRIQKIVDQINELEPKVLKLKDVEFQTETKVLKKQVSSGTPLDDILSWSFALVREAAHRTLAQRHFDVQMVAAVAMHEGKIVEQKTGEGKTLTATASLYLNALTGNGVHLVTVNDYLARRDAGWMGQIFHFLGLSTSAIISGQSLMYDPEYTDPDAHDPRLARLKQASRKQAYEADITYGINSEFGFDYLRDNMAQSPQQLVQRGFHFAIVDEADSVLIDEARTPHIISAPFEQDTSKYYDYAKIVKQLNDKTDYVIDEKLRTAHVTEEGIVKIEKILGVENIYENDFDSIFHIEAALKAITLFQLDKDYILRGDEVVIVDEFTGRLLEGRRFSEGLHQAIEAKEKVAIKRESKTLATVSLQNYFRMYKKLAGMTGTAATEAQEFNKIYGVDVLVIPTHRKNARKDNSDMIYKTTAGKFKAVVEDIAEQYKKGRPVLVGTTSIEKNEHLSHLLNQKGIPHELLNAKNHEREAQIIKQAGKKHGVTVATNMAGRGVDIVLGGDLQLERLSKHEQEKAKKQWQKEHDEVVSLGGLYVIGTERHESRRIDNQLRGRSGRQGDPGETRFYVSLEDDVMRIFGGEQISNMMTMLKFPEDQPLSHAMVSKAIEQAQVKVEGFNFDIRKNLVEYDDVLNRQRDIVYSLRRKILLQPEKDPDAFRKTVFKIVEEQIIGMTAAFFALNEKDEMFIQQFEKDIELLLEVDHDELQKKIITNQQVFEDYLLDSADTQYEAKQKQVGKEIWNQVVRSMFLSTMDQFWTQHLTAIDDLRQGINLRGYAQLDPLVEYKNEAFKMFEKLLSDINYESIRRIMRVQIQEKEHIAETKDGTTTERPHFHFHAASAVDPFSNKHKQAQTKQLQQSPVAPAVMDNKVFRAPVRKPGRNEPCWCGSGKKYKKCHYPN</sequence>
<dbReference type="GO" id="GO:0043952">
    <property type="term" value="P:protein transport by the Sec complex"/>
    <property type="evidence" value="ECO:0007669"/>
    <property type="project" value="UniProtKB-ARBA"/>
</dbReference>
<comment type="subcellular location">
    <subcellularLocation>
        <location evidence="15">Cell membrane</location>
        <topology evidence="15">Peripheral membrane protein</topology>
        <orientation evidence="15">Cytoplasmic side</orientation>
    </subcellularLocation>
    <subcellularLocation>
        <location evidence="15">Cytoplasm</location>
    </subcellularLocation>
    <subcellularLocation>
        <location evidence="2">Membrane</location>
        <topology evidence="2">Peripheral membrane protein</topology>
    </subcellularLocation>
    <text evidence="15">Distribution is 50-50.</text>
</comment>
<dbReference type="SUPFAM" id="SSF81886">
    <property type="entry name" value="Helical scaffold and wing domains of SecA"/>
    <property type="match status" value="1"/>
</dbReference>
<dbReference type="PATRIC" id="fig|1618481.3.peg.1037"/>
<evidence type="ECO:0000256" key="1">
    <source>
        <dbReference type="ARBA" id="ARBA00001947"/>
    </source>
</evidence>
<dbReference type="SMART" id="SM00957">
    <property type="entry name" value="SecA_DEAD"/>
    <property type="match status" value="1"/>
</dbReference>
<evidence type="ECO:0000256" key="12">
    <source>
        <dbReference type="ARBA" id="ARBA00022967"/>
    </source>
</evidence>
<dbReference type="InterPro" id="IPR000185">
    <property type="entry name" value="SecA"/>
</dbReference>
<dbReference type="Gene3D" id="1.10.3060.10">
    <property type="entry name" value="Helical scaffold and wing domains of SecA"/>
    <property type="match status" value="1"/>
</dbReference>
<dbReference type="InterPro" id="IPR011116">
    <property type="entry name" value="SecA_Wing/Scaffold"/>
</dbReference>
<protein>
    <recommendedName>
        <fullName evidence="15 16">Protein translocase subunit SecA</fullName>
        <ecNumber evidence="15">7.4.2.8</ecNumber>
    </recommendedName>
</protein>
<dbReference type="Gene3D" id="3.90.1440.10">
    <property type="entry name" value="SecA, preprotein cross-linking domain"/>
    <property type="match status" value="1"/>
</dbReference>
<dbReference type="CDD" id="cd17928">
    <property type="entry name" value="DEXDc_SecA"/>
    <property type="match status" value="1"/>
</dbReference>
<dbReference type="FunFam" id="3.40.50.300:FF:000113">
    <property type="entry name" value="Preprotein translocase subunit SecA"/>
    <property type="match status" value="1"/>
</dbReference>
<keyword evidence="14 15" id="KW-0472">Membrane</keyword>
<evidence type="ECO:0000313" key="21">
    <source>
        <dbReference type="Proteomes" id="UP000034471"/>
    </source>
</evidence>
<dbReference type="GO" id="GO:0046872">
    <property type="term" value="F:metal ion binding"/>
    <property type="evidence" value="ECO:0007669"/>
    <property type="project" value="UniProtKB-KW"/>
</dbReference>
<keyword evidence="9" id="KW-0862">Zinc</keyword>
<keyword evidence="8 15" id="KW-0547">Nucleotide-binding</keyword>
<dbReference type="InterPro" id="IPR001650">
    <property type="entry name" value="Helicase_C-like"/>
</dbReference>
<feature type="domain" description="Helicase C-terminal" evidence="18">
    <location>
        <begin position="434"/>
        <end position="630"/>
    </location>
</feature>
<dbReference type="Pfam" id="PF21090">
    <property type="entry name" value="P-loop_SecA"/>
    <property type="match status" value="1"/>
</dbReference>
<dbReference type="PROSITE" id="PS51192">
    <property type="entry name" value="HELICASE_ATP_BIND_1"/>
    <property type="match status" value="1"/>
</dbReference>
<dbReference type="NCBIfam" id="NF009538">
    <property type="entry name" value="PRK12904.1"/>
    <property type="match status" value="1"/>
</dbReference>
<reference evidence="20 21" key="1">
    <citation type="journal article" date="2015" name="Nature">
        <title>rRNA introns, odd ribosomes, and small enigmatic genomes across a large radiation of phyla.</title>
        <authorList>
            <person name="Brown C.T."/>
            <person name="Hug L.A."/>
            <person name="Thomas B.C."/>
            <person name="Sharon I."/>
            <person name="Castelle C.J."/>
            <person name="Singh A."/>
            <person name="Wilkins M.J."/>
            <person name="Williams K.H."/>
            <person name="Banfield J.F."/>
        </authorList>
    </citation>
    <scope>NUCLEOTIDE SEQUENCE [LARGE SCALE GENOMIC DNA]</scope>
</reference>
<evidence type="ECO:0000256" key="13">
    <source>
        <dbReference type="ARBA" id="ARBA00023010"/>
    </source>
</evidence>
<dbReference type="InterPro" id="IPR044722">
    <property type="entry name" value="SecA_SF2_C"/>
</dbReference>
<dbReference type="SUPFAM" id="SSF81767">
    <property type="entry name" value="Pre-protein crosslinking domain of SecA"/>
    <property type="match status" value="1"/>
</dbReference>
<dbReference type="Proteomes" id="UP000034471">
    <property type="component" value="Unassembled WGS sequence"/>
</dbReference>
<feature type="domain" description="SecA family profile" evidence="19">
    <location>
        <begin position="1"/>
        <end position="614"/>
    </location>
</feature>
<feature type="domain" description="Helicase ATP-binding" evidence="17">
    <location>
        <begin position="87"/>
        <end position="266"/>
    </location>
</feature>
<evidence type="ECO:0000256" key="3">
    <source>
        <dbReference type="ARBA" id="ARBA00007650"/>
    </source>
</evidence>
<comment type="subunit">
    <text evidence="15">Monomer and homodimer. Part of the essential Sec protein translocation apparatus which comprises SecA, SecYEG and auxiliary proteins SecDF. Other proteins may also be involved.</text>
</comment>
<dbReference type="PROSITE" id="PS51196">
    <property type="entry name" value="SECA_MOTOR_DEAD"/>
    <property type="match status" value="1"/>
</dbReference>
<dbReference type="InterPro" id="IPR011115">
    <property type="entry name" value="SecA_DEAD"/>
</dbReference>
<dbReference type="InterPro" id="IPR004027">
    <property type="entry name" value="SEC_C_motif"/>
</dbReference>
<evidence type="ECO:0000256" key="5">
    <source>
        <dbReference type="ARBA" id="ARBA00022475"/>
    </source>
</evidence>
<evidence type="ECO:0000256" key="9">
    <source>
        <dbReference type="ARBA" id="ARBA00022833"/>
    </source>
</evidence>
<evidence type="ECO:0000256" key="6">
    <source>
        <dbReference type="ARBA" id="ARBA00022490"/>
    </source>
</evidence>
<dbReference type="Pfam" id="PF07516">
    <property type="entry name" value="SecA_SW"/>
    <property type="match status" value="1"/>
</dbReference>
<dbReference type="CDD" id="cd18803">
    <property type="entry name" value="SF2_C_secA"/>
    <property type="match status" value="1"/>
</dbReference>
<keyword evidence="12 15" id="KW-1278">Translocase</keyword>
<dbReference type="PANTHER" id="PTHR30612:SF0">
    <property type="entry name" value="CHLOROPLAST PROTEIN-TRANSPORTING ATPASE"/>
    <property type="match status" value="1"/>
</dbReference>
<dbReference type="GO" id="GO:0005829">
    <property type="term" value="C:cytosol"/>
    <property type="evidence" value="ECO:0007669"/>
    <property type="project" value="TreeGrafter"/>
</dbReference>
<evidence type="ECO:0000259" key="18">
    <source>
        <dbReference type="PROSITE" id="PS51194"/>
    </source>
</evidence>
<dbReference type="PROSITE" id="PS01312">
    <property type="entry name" value="SECA"/>
    <property type="match status" value="1"/>
</dbReference>
<organism evidence="20 21">
    <name type="scientific">Candidatus Roizmanbacteria bacterium GW2011_GWA2_37_7</name>
    <dbReference type="NCBI Taxonomy" id="1618481"/>
    <lineage>
        <taxon>Bacteria</taxon>
        <taxon>Candidatus Roizmaniibacteriota</taxon>
    </lineage>
</organism>
<dbReference type="SUPFAM" id="SSF52540">
    <property type="entry name" value="P-loop containing nucleoside triphosphate hydrolases"/>
    <property type="match status" value="2"/>
</dbReference>
<dbReference type="Gene3D" id="3.40.50.300">
    <property type="entry name" value="P-loop containing nucleotide triphosphate hydrolases"/>
    <property type="match status" value="2"/>
</dbReference>
<dbReference type="AlphaFoldDB" id="A0A0G0K6X4"/>
<keyword evidence="13 15" id="KW-0811">Translocation</keyword>
<dbReference type="Pfam" id="PF07517">
    <property type="entry name" value="SecA_DEAD"/>
    <property type="match status" value="1"/>
</dbReference>
<dbReference type="HAMAP" id="MF_01382">
    <property type="entry name" value="SecA"/>
    <property type="match status" value="1"/>
</dbReference>
<dbReference type="STRING" id="1618481.US54_C0070G0005"/>
<name>A0A0G0K6X4_9BACT</name>
<dbReference type="PROSITE" id="PS51194">
    <property type="entry name" value="HELICASE_CTER"/>
    <property type="match status" value="1"/>
</dbReference>
<dbReference type="Pfam" id="PF02810">
    <property type="entry name" value="SEC-C"/>
    <property type="match status" value="1"/>
</dbReference>
<evidence type="ECO:0000256" key="7">
    <source>
        <dbReference type="ARBA" id="ARBA00022723"/>
    </source>
</evidence>
<dbReference type="InterPro" id="IPR014018">
    <property type="entry name" value="SecA_motor_DEAD"/>
</dbReference>
<dbReference type="Pfam" id="PF01043">
    <property type="entry name" value="SecA_PP_bind"/>
    <property type="match status" value="1"/>
</dbReference>
<dbReference type="InterPro" id="IPR014001">
    <property type="entry name" value="Helicase_ATP-bd"/>
</dbReference>
<dbReference type="GO" id="GO:0006605">
    <property type="term" value="P:protein targeting"/>
    <property type="evidence" value="ECO:0007669"/>
    <property type="project" value="UniProtKB-UniRule"/>
</dbReference>
<dbReference type="GO" id="GO:0005886">
    <property type="term" value="C:plasma membrane"/>
    <property type="evidence" value="ECO:0007669"/>
    <property type="project" value="UniProtKB-SubCell"/>
</dbReference>
<dbReference type="EC" id="7.4.2.8" evidence="15"/>
<dbReference type="GO" id="GO:0031522">
    <property type="term" value="C:cell envelope Sec protein transport complex"/>
    <property type="evidence" value="ECO:0007669"/>
    <property type="project" value="TreeGrafter"/>
</dbReference>
<dbReference type="NCBIfam" id="TIGR00963">
    <property type="entry name" value="secA"/>
    <property type="match status" value="1"/>
</dbReference>
<dbReference type="InterPro" id="IPR011130">
    <property type="entry name" value="SecA_preprotein_X-link_dom"/>
</dbReference>
<dbReference type="PANTHER" id="PTHR30612">
    <property type="entry name" value="SECA INNER MEMBRANE COMPONENT OF SEC PROTEIN SECRETION SYSTEM"/>
    <property type="match status" value="1"/>
</dbReference>
<gene>
    <name evidence="15" type="primary">secA</name>
    <name evidence="20" type="ORF">US54_C0070G0005</name>
</gene>
<dbReference type="EMBL" id="LBTJ01000070">
    <property type="protein sequence ID" value="KKQ36386.1"/>
    <property type="molecule type" value="Genomic_DNA"/>
</dbReference>
<evidence type="ECO:0000259" key="19">
    <source>
        <dbReference type="PROSITE" id="PS51196"/>
    </source>
</evidence>
<comment type="cofactor">
    <cofactor evidence="1">
        <name>Zn(2+)</name>
        <dbReference type="ChEBI" id="CHEBI:29105"/>
    </cofactor>
</comment>
<proteinExistence type="inferred from homology"/>
<dbReference type="InterPro" id="IPR036266">
    <property type="entry name" value="SecA_Wing/Scaffold_sf"/>
</dbReference>
<accession>A0A0G0K6X4</accession>
<keyword evidence="5 15" id="KW-1003">Cell membrane</keyword>